<keyword evidence="2" id="KW-0680">Restriction system</keyword>
<dbReference type="GO" id="GO:0009307">
    <property type="term" value="P:DNA restriction-modification system"/>
    <property type="evidence" value="ECO:0007669"/>
    <property type="project" value="UniProtKB-KW"/>
</dbReference>
<dbReference type="EMBL" id="QAYE01000015">
    <property type="protein sequence ID" value="PTW43703.1"/>
    <property type="molecule type" value="Genomic_DNA"/>
</dbReference>
<dbReference type="PANTHER" id="PTHR43140">
    <property type="entry name" value="TYPE-1 RESTRICTION ENZYME ECOKI SPECIFICITY PROTEIN"/>
    <property type="match status" value="1"/>
</dbReference>
<sequence>MTATDHWAETSLGSICEFINGRAFKPSEWGKDGKPIIRIQNLNNVSASYNHFDGFVDPRHQVADGDLLFAWSGTPGTSFGAHIWTGAPAVLNQHIFRVVFDQSKLDPRFLKLAINQTLEELIGQAHGGVGLRHITKSVLLKTKVRIAPLDEQVRIAEVVANAETKIAATAVSLDSALRAVEQYRGACLDIAFGDGDGTAANKRAYRLLGDLVDEGPVNGWSPKTGPDATGALTLKLSATTSGSLRLDDATVKRVYEIPPENSRFWLRSGDLLVQRANSLEYLGAAAIFDGPTSTYIYPDLMMRLRIADPVLREYLWRYLNSPSARRYIRSNATGTSGSMPKISGSTLRALPVPLPHKADYKSVVEFVDKTMTVVEAVKRQIGVAATTLGGIRPSIIDRAFKGTLFPSDAQRSTPVDLRELLTTAKKEKHRPIKSAAAAPRPSAPRSSKGPRNEQMAEQRRVDVSSNHLQTTILTLGGTPTAKEVWRESGLMIDEFYKQLRQEISLGQVAVGKSPELLVANHAH</sequence>
<dbReference type="Pfam" id="PF01420">
    <property type="entry name" value="Methylase_S"/>
    <property type="match status" value="1"/>
</dbReference>
<feature type="domain" description="Type I restriction modification DNA specificity" evidence="5">
    <location>
        <begin position="6"/>
        <end position="166"/>
    </location>
</feature>
<dbReference type="SUPFAM" id="SSF116734">
    <property type="entry name" value="DNA methylase specificity domain"/>
    <property type="match status" value="2"/>
</dbReference>
<dbReference type="RefSeq" id="WP_107955902.1">
    <property type="nucleotide sequence ID" value="NZ_QAYE01000015.1"/>
</dbReference>
<evidence type="ECO:0000313" key="6">
    <source>
        <dbReference type="EMBL" id="PTW43703.1"/>
    </source>
</evidence>
<accession>A0A2T5TWU5</accession>
<dbReference type="AlphaFoldDB" id="A0A2T5TWU5"/>
<evidence type="ECO:0000259" key="5">
    <source>
        <dbReference type="Pfam" id="PF01420"/>
    </source>
</evidence>
<keyword evidence="3" id="KW-0238">DNA-binding</keyword>
<dbReference type="Proteomes" id="UP000244013">
    <property type="component" value="Unassembled WGS sequence"/>
</dbReference>
<feature type="compositionally biased region" description="Low complexity" evidence="4">
    <location>
        <begin position="433"/>
        <end position="449"/>
    </location>
</feature>
<dbReference type="Gene3D" id="3.90.220.20">
    <property type="entry name" value="DNA methylase specificity domains"/>
    <property type="match status" value="2"/>
</dbReference>
<dbReference type="REBASE" id="891512">
    <property type="entry name" value="S.Sfa101ORF11519P"/>
</dbReference>
<proteinExistence type="inferred from homology"/>
<dbReference type="PANTHER" id="PTHR43140:SF1">
    <property type="entry name" value="TYPE I RESTRICTION ENZYME ECOKI SPECIFICITY SUBUNIT"/>
    <property type="match status" value="1"/>
</dbReference>
<dbReference type="GeneID" id="91007745"/>
<dbReference type="InterPro" id="IPR000055">
    <property type="entry name" value="Restrct_endonuc_typeI_TRD"/>
</dbReference>
<dbReference type="InterPro" id="IPR044946">
    <property type="entry name" value="Restrct_endonuc_typeI_TRD_sf"/>
</dbReference>
<comment type="similarity">
    <text evidence="1">Belongs to the type-I restriction system S methylase family.</text>
</comment>
<gene>
    <name evidence="6" type="ORF">C8J25_11518</name>
</gene>
<evidence type="ECO:0000256" key="2">
    <source>
        <dbReference type="ARBA" id="ARBA00022747"/>
    </source>
</evidence>
<feature type="region of interest" description="Disordered" evidence="4">
    <location>
        <begin position="423"/>
        <end position="462"/>
    </location>
</feature>
<dbReference type="CDD" id="cd17254">
    <property type="entry name" value="RMtype1_S_FclI-TRD1-CR1_like"/>
    <property type="match status" value="1"/>
</dbReference>
<evidence type="ECO:0000256" key="3">
    <source>
        <dbReference type="ARBA" id="ARBA00023125"/>
    </source>
</evidence>
<dbReference type="CDD" id="cd17261">
    <property type="entry name" value="RMtype1_S_EcoKI-TRD2-CR2_like"/>
    <property type="match status" value="1"/>
</dbReference>
<protein>
    <submittedName>
        <fullName evidence="6">Type I restriction enzyme S subunit</fullName>
    </submittedName>
</protein>
<comment type="caution">
    <text evidence="6">The sequence shown here is derived from an EMBL/GenBank/DDBJ whole genome shotgun (WGS) entry which is preliminary data.</text>
</comment>
<dbReference type="GO" id="GO:0003677">
    <property type="term" value="F:DNA binding"/>
    <property type="evidence" value="ECO:0007669"/>
    <property type="project" value="UniProtKB-KW"/>
</dbReference>
<evidence type="ECO:0000256" key="4">
    <source>
        <dbReference type="SAM" id="MobiDB-lite"/>
    </source>
</evidence>
<reference evidence="6 7" key="1">
    <citation type="submission" date="2018-04" db="EMBL/GenBank/DDBJ databases">
        <title>Genomic Encyclopedia of Type Strains, Phase III (KMG-III): the genomes of soil and plant-associated and newly described type strains.</title>
        <authorList>
            <person name="Whitman W."/>
        </authorList>
    </citation>
    <scope>NUCLEOTIDE SEQUENCE [LARGE SCALE GENOMIC DNA]</scope>
    <source>
        <strain evidence="6 7">MA-olki</strain>
    </source>
</reference>
<evidence type="ECO:0000313" key="7">
    <source>
        <dbReference type="Proteomes" id="UP000244013"/>
    </source>
</evidence>
<name>A0A2T5TWU5_9SPHN</name>
<evidence type="ECO:0000256" key="1">
    <source>
        <dbReference type="ARBA" id="ARBA00010923"/>
    </source>
</evidence>
<dbReference type="InterPro" id="IPR051212">
    <property type="entry name" value="Type-I_RE_S_subunit"/>
</dbReference>
<dbReference type="OrthoDB" id="164285at2"/>
<organism evidence="6 7">
    <name type="scientific">Sphingomonas faeni</name>
    <dbReference type="NCBI Taxonomy" id="185950"/>
    <lineage>
        <taxon>Bacteria</taxon>
        <taxon>Pseudomonadati</taxon>
        <taxon>Pseudomonadota</taxon>
        <taxon>Alphaproteobacteria</taxon>
        <taxon>Sphingomonadales</taxon>
        <taxon>Sphingomonadaceae</taxon>
        <taxon>Sphingomonas</taxon>
    </lineage>
</organism>
<feature type="compositionally biased region" description="Basic and acidic residues" evidence="4">
    <location>
        <begin position="450"/>
        <end position="462"/>
    </location>
</feature>